<evidence type="ECO:0000313" key="2">
    <source>
        <dbReference type="Proteomes" id="UP000545037"/>
    </source>
</evidence>
<reference evidence="1 2" key="1">
    <citation type="submission" date="2020-08" db="EMBL/GenBank/DDBJ databases">
        <title>Genomic Encyclopedia of Type Strains, Phase IV (KMG-IV): sequencing the most valuable type-strain genomes for metagenomic binning, comparative biology and taxonomic classification.</title>
        <authorList>
            <person name="Goeker M."/>
        </authorList>
    </citation>
    <scope>NUCLEOTIDE SEQUENCE [LARGE SCALE GENOMIC DNA]</scope>
    <source>
        <strain evidence="1 2">DSM 4737</strain>
    </source>
</reference>
<dbReference type="AlphaFoldDB" id="A0A7W9CGX3"/>
<gene>
    <name evidence="1" type="ORF">GGR13_000775</name>
</gene>
<accession>A0A7W9CGX3</accession>
<comment type="caution">
    <text evidence="1">The sequence shown here is derived from an EMBL/GenBank/DDBJ whole genome shotgun (WGS) entry which is preliminary data.</text>
</comment>
<protein>
    <submittedName>
        <fullName evidence="1">Uncharacterized protein</fullName>
    </submittedName>
</protein>
<name>A0A7W9CGX3_9CAUL</name>
<sequence length="72" mass="7992">MSNWVRERSGSAYRYLRGGFSIPLGQIKGQRTQHDLDVIEVFACRPDVHVISVRGTKHGTDAGAFADYALRG</sequence>
<organism evidence="1 2">
    <name type="scientific">Brevundimonas variabilis</name>
    <dbReference type="NCBI Taxonomy" id="74312"/>
    <lineage>
        <taxon>Bacteria</taxon>
        <taxon>Pseudomonadati</taxon>
        <taxon>Pseudomonadota</taxon>
        <taxon>Alphaproteobacteria</taxon>
        <taxon>Caulobacterales</taxon>
        <taxon>Caulobacteraceae</taxon>
        <taxon>Brevundimonas</taxon>
    </lineage>
</organism>
<evidence type="ECO:0000313" key="1">
    <source>
        <dbReference type="EMBL" id="MBB5745203.1"/>
    </source>
</evidence>
<dbReference type="Proteomes" id="UP000545037">
    <property type="component" value="Unassembled WGS sequence"/>
</dbReference>
<dbReference type="EMBL" id="JACHOR010000001">
    <property type="protein sequence ID" value="MBB5745203.1"/>
    <property type="molecule type" value="Genomic_DNA"/>
</dbReference>
<proteinExistence type="predicted"/>
<keyword evidence="2" id="KW-1185">Reference proteome</keyword>